<dbReference type="Proteomes" id="UP000616769">
    <property type="component" value="Unassembled WGS sequence"/>
</dbReference>
<name>A0A131ZUF1_SARSC</name>
<proteinExistence type="inferred from homology"/>
<evidence type="ECO:0000256" key="11">
    <source>
        <dbReference type="ARBA" id="ARBA00023303"/>
    </source>
</evidence>
<dbReference type="OrthoDB" id="6412422at2759"/>
<accession>A0A131ZUF1</accession>
<keyword evidence="5 12" id="KW-0812">Transmembrane</keyword>
<evidence type="ECO:0000256" key="4">
    <source>
        <dbReference type="ARBA" id="ARBA00022461"/>
    </source>
</evidence>
<sequence length="129" mass="15004">MFVISKSNYLNKLNILRNLQCSDCHKLTRFAMKILTIISYSLKFIAYTLCAIGCFYQVISIFNLYFSFPTTVFSFVEIMESLELPAISFCTNNRLMLNKMKDFDQSFSIEWDELDDPGRADMIQTKVVS</sequence>
<keyword evidence="7" id="KW-0915">Sodium</keyword>
<evidence type="ECO:0000256" key="3">
    <source>
        <dbReference type="ARBA" id="ARBA00022448"/>
    </source>
</evidence>
<evidence type="ECO:0000256" key="1">
    <source>
        <dbReference type="ARBA" id="ARBA00004141"/>
    </source>
</evidence>
<keyword evidence="8 12" id="KW-0406">Ion transport</keyword>
<evidence type="ECO:0000256" key="6">
    <source>
        <dbReference type="ARBA" id="ARBA00022989"/>
    </source>
</evidence>
<evidence type="ECO:0000313" key="14">
    <source>
        <dbReference type="Proteomes" id="UP000616769"/>
    </source>
</evidence>
<keyword evidence="11 12" id="KW-0407">Ion channel</keyword>
<comment type="caution">
    <text evidence="13">The sequence shown here is derived from an EMBL/GenBank/DDBJ whole genome shotgun (WGS) entry which is preliminary data.</text>
</comment>
<keyword evidence="6" id="KW-1133">Transmembrane helix</keyword>
<dbReference type="GO" id="GO:0016020">
    <property type="term" value="C:membrane"/>
    <property type="evidence" value="ECO:0007669"/>
    <property type="project" value="UniProtKB-SubCell"/>
</dbReference>
<gene>
    <name evidence="13" type="ORF">QR98_0008090</name>
</gene>
<evidence type="ECO:0000256" key="7">
    <source>
        <dbReference type="ARBA" id="ARBA00023053"/>
    </source>
</evidence>
<dbReference type="GO" id="GO:0005272">
    <property type="term" value="F:sodium channel activity"/>
    <property type="evidence" value="ECO:0007669"/>
    <property type="project" value="UniProtKB-KW"/>
</dbReference>
<keyword evidence="4 12" id="KW-0894">Sodium channel</keyword>
<keyword evidence="3 12" id="KW-0813">Transport</keyword>
<organism evidence="13 14">
    <name type="scientific">Sarcoptes scabiei</name>
    <name type="common">Itch mite</name>
    <name type="synonym">Acarus scabiei</name>
    <dbReference type="NCBI Taxonomy" id="52283"/>
    <lineage>
        <taxon>Eukaryota</taxon>
        <taxon>Metazoa</taxon>
        <taxon>Ecdysozoa</taxon>
        <taxon>Arthropoda</taxon>
        <taxon>Chelicerata</taxon>
        <taxon>Arachnida</taxon>
        <taxon>Acari</taxon>
        <taxon>Acariformes</taxon>
        <taxon>Sarcoptiformes</taxon>
        <taxon>Astigmata</taxon>
        <taxon>Psoroptidia</taxon>
        <taxon>Sarcoptoidea</taxon>
        <taxon>Sarcoptidae</taxon>
        <taxon>Sarcoptinae</taxon>
        <taxon>Sarcoptes</taxon>
    </lineage>
</organism>
<evidence type="ECO:0000256" key="9">
    <source>
        <dbReference type="ARBA" id="ARBA00023136"/>
    </source>
</evidence>
<comment type="subcellular location">
    <subcellularLocation>
        <location evidence="1">Membrane</location>
        <topology evidence="1">Multi-pass membrane protein</topology>
    </subcellularLocation>
</comment>
<evidence type="ECO:0000256" key="5">
    <source>
        <dbReference type="ARBA" id="ARBA00022692"/>
    </source>
</evidence>
<evidence type="ECO:0000256" key="2">
    <source>
        <dbReference type="ARBA" id="ARBA00007193"/>
    </source>
</evidence>
<keyword evidence="9" id="KW-0472">Membrane</keyword>
<evidence type="ECO:0000256" key="8">
    <source>
        <dbReference type="ARBA" id="ARBA00023065"/>
    </source>
</evidence>
<reference evidence="13 14" key="1">
    <citation type="journal article" date="2015" name="Parasit. Vectors">
        <title>Draft genome of the scabies mite.</title>
        <authorList>
            <person name="Rider S.D.Jr."/>
            <person name="Morgan M.S."/>
            <person name="Arlian L.G."/>
        </authorList>
    </citation>
    <scope>NUCLEOTIDE SEQUENCE [LARGE SCALE GENOMIC DNA]</scope>
    <source>
        <strain evidence="13">Arlian Lab</strain>
    </source>
</reference>
<dbReference type="InterPro" id="IPR001873">
    <property type="entry name" value="ENaC"/>
</dbReference>
<evidence type="ECO:0000313" key="13">
    <source>
        <dbReference type="EMBL" id="KPM02396.1"/>
    </source>
</evidence>
<dbReference type="EMBL" id="JXLN01001762">
    <property type="protein sequence ID" value="KPM02396.1"/>
    <property type="molecule type" value="Genomic_DNA"/>
</dbReference>
<dbReference type="VEuPathDB" id="VectorBase:SSCA008820"/>
<evidence type="ECO:0000256" key="12">
    <source>
        <dbReference type="RuleBase" id="RU000679"/>
    </source>
</evidence>
<protein>
    <submittedName>
        <fullName evidence="13">Uncharacterized protein</fullName>
    </submittedName>
</protein>
<dbReference type="AlphaFoldDB" id="A0A131ZUF1"/>
<keyword evidence="10 12" id="KW-0739">Sodium transport</keyword>
<dbReference type="Pfam" id="PF00858">
    <property type="entry name" value="ASC"/>
    <property type="match status" value="1"/>
</dbReference>
<comment type="similarity">
    <text evidence="2 12">Belongs to the amiloride-sensitive sodium channel (TC 1.A.6) family.</text>
</comment>
<evidence type="ECO:0000256" key="10">
    <source>
        <dbReference type="ARBA" id="ARBA00023201"/>
    </source>
</evidence>